<name>A0AA34RWI3_PSEPU</name>
<dbReference type="Gene3D" id="2.60.40.2040">
    <property type="entry name" value="CFA/I fimbrial subunit E, pilin domain"/>
    <property type="match status" value="1"/>
</dbReference>
<dbReference type="RefSeq" id="WP_019437318.1">
    <property type="nucleotide sequence ID" value="NZ_ALNR01000094.1"/>
</dbReference>
<dbReference type="Proteomes" id="UP000017753">
    <property type="component" value="Chromosome"/>
</dbReference>
<reference evidence="2 3" key="1">
    <citation type="submission" date="2014-11" db="EMBL/GenBank/DDBJ databases">
        <title>Complete genome sequence of Pseudomonas putida S12 including megaplasmid pTTS12.</title>
        <authorList>
            <person name="Kuepper J."/>
            <person name="Ruijssenaars H.J."/>
            <person name="Blank L.M."/>
            <person name="de Winde J.H."/>
            <person name="Wierckx N."/>
        </authorList>
    </citation>
    <scope>NUCLEOTIDE SEQUENCE [LARGE SCALE GENOMIC DNA]</scope>
    <source>
        <strain evidence="2 3">S12</strain>
    </source>
</reference>
<feature type="chain" id="PRO_5041211196" description="Adhesin" evidence="1">
    <location>
        <begin position="21"/>
        <end position="163"/>
    </location>
</feature>
<feature type="signal peptide" evidence="1">
    <location>
        <begin position="1"/>
        <end position="20"/>
    </location>
</feature>
<dbReference type="EMBL" id="CP009974">
    <property type="protein sequence ID" value="AJA14826.1"/>
    <property type="molecule type" value="Genomic_DNA"/>
</dbReference>
<evidence type="ECO:0008006" key="4">
    <source>
        <dbReference type="Google" id="ProtNLM"/>
    </source>
</evidence>
<keyword evidence="1" id="KW-0732">Signal</keyword>
<evidence type="ECO:0000256" key="1">
    <source>
        <dbReference type="SAM" id="SignalP"/>
    </source>
</evidence>
<accession>A0AA34RWI3</accession>
<proteinExistence type="predicted"/>
<evidence type="ECO:0000313" key="3">
    <source>
        <dbReference type="Proteomes" id="UP000017753"/>
    </source>
</evidence>
<dbReference type="Pfam" id="PF04449">
    <property type="entry name" value="Fimbrial_CS1"/>
    <property type="match status" value="1"/>
</dbReference>
<sequence>MKSYVLAVPFLALFAGAAVASAPEPISQNISVTAVIPGNDFSVAPVGDWLEKGVTLEYEPEREDFKAVSEKFSAQSDVGAIQAHLLHTAALQDPQTDQRIDLVISVGGKKLELTPTEVMSAEDAKGGNELPITFSAIKPDNGYLKGEYTGTVSVLFETSSTSL</sequence>
<dbReference type="InterPro" id="IPR007540">
    <property type="entry name" value="Fimbrial_CS1-type"/>
</dbReference>
<evidence type="ECO:0000313" key="2">
    <source>
        <dbReference type="EMBL" id="AJA14826.1"/>
    </source>
</evidence>
<reference evidence="2 3" key="2">
    <citation type="submission" date="2014-11" db="EMBL/GenBank/DDBJ databases">
        <title>Draft genome sequence of the solvent-tolerant Pseudomonas putida S12 including megaplasmid pTTS12.</title>
        <authorList>
            <person name="Wierckx N."/>
            <person name="Nijkamp J."/>
            <person name="Ballerstedt H."/>
            <person name="Siezen R.J."/>
            <person name="Wels M."/>
            <person name="de Ridder D."/>
            <person name="de Winde J.H."/>
            <person name="Ruijssenaars H.J."/>
        </authorList>
    </citation>
    <scope>NUCLEOTIDE SEQUENCE [LARGE SCALE GENOMIC DNA]</scope>
    <source>
        <strain evidence="2 3">S12</strain>
    </source>
</reference>
<organism evidence="2 3">
    <name type="scientific">Pseudomonas putida S12</name>
    <dbReference type="NCBI Taxonomy" id="1215087"/>
    <lineage>
        <taxon>Bacteria</taxon>
        <taxon>Pseudomonadati</taxon>
        <taxon>Pseudomonadota</taxon>
        <taxon>Gammaproteobacteria</taxon>
        <taxon>Pseudomonadales</taxon>
        <taxon>Pseudomonadaceae</taxon>
        <taxon>Pseudomonas</taxon>
    </lineage>
</organism>
<dbReference type="GO" id="GO:0009289">
    <property type="term" value="C:pilus"/>
    <property type="evidence" value="ECO:0007669"/>
    <property type="project" value="InterPro"/>
</dbReference>
<dbReference type="AlphaFoldDB" id="A0AA34RWI3"/>
<protein>
    <recommendedName>
        <fullName evidence="4">Adhesin</fullName>
    </recommendedName>
</protein>
<gene>
    <name evidence="2" type="ORF">RPPX_16155</name>
</gene>